<dbReference type="GO" id="GO:0016787">
    <property type="term" value="F:hydrolase activity"/>
    <property type="evidence" value="ECO:0007669"/>
    <property type="project" value="UniProtKB-KW"/>
</dbReference>
<reference evidence="2 3" key="1">
    <citation type="journal article" date="2014" name="PLoS Genet.">
        <title>Phylogenetically driven sequencing of extremely halophilic archaea reveals strategies for static and dynamic osmo-response.</title>
        <authorList>
            <person name="Becker E.A."/>
            <person name="Seitzer P.M."/>
            <person name="Tritt A."/>
            <person name="Larsen D."/>
            <person name="Krusor M."/>
            <person name="Yao A.I."/>
            <person name="Wu D."/>
            <person name="Madern D."/>
            <person name="Eisen J.A."/>
            <person name="Darling A.E."/>
            <person name="Facciotti M.T."/>
        </authorList>
    </citation>
    <scope>NUCLEOTIDE SEQUENCE [LARGE SCALE GENOMIC DNA]</scope>
    <source>
        <strain evidence="2 3">ATCC BAA-1512</strain>
    </source>
</reference>
<dbReference type="Proteomes" id="UP000011550">
    <property type="component" value="Unassembled WGS sequence"/>
</dbReference>
<dbReference type="InterPro" id="IPR007404">
    <property type="entry name" value="YdjM-like"/>
</dbReference>
<feature type="transmembrane region" description="Helical" evidence="1">
    <location>
        <begin position="59"/>
        <end position="78"/>
    </location>
</feature>
<evidence type="ECO:0000313" key="2">
    <source>
        <dbReference type="EMBL" id="ELZ98004.1"/>
    </source>
</evidence>
<evidence type="ECO:0000313" key="3">
    <source>
        <dbReference type="Proteomes" id="UP000011550"/>
    </source>
</evidence>
<dbReference type="STRING" id="662479.C440_02113"/>
<keyword evidence="1" id="KW-0812">Transmembrane</keyword>
<keyword evidence="1" id="KW-1133">Transmembrane helix</keyword>
<dbReference type="OrthoDB" id="200338at2157"/>
<keyword evidence="1" id="KW-0472">Membrane</keyword>
<dbReference type="AlphaFoldDB" id="M0IRD4"/>
<dbReference type="RefSeq" id="WP_008317800.1">
    <property type="nucleotide sequence ID" value="NZ_AOLN01000004.1"/>
</dbReference>
<dbReference type="PATRIC" id="fig|662479.7.peg.436"/>
<dbReference type="EMBL" id="AOLN01000004">
    <property type="protein sequence ID" value="ELZ98004.1"/>
    <property type="molecule type" value="Genomic_DNA"/>
</dbReference>
<sequence length="195" mass="21581">MFPWEHAAVGYILVSLWSRVTDRKLDGWAVLAVLFGTQFPDLVDKPLAWSFDVLPSGVSLAHSILVSVPVSAVVVLVARRYKVTTVGVAFAVGYLSHIPADLLYNGFFFGNYGVIRAFLWPLSHGSESAAGGLFEQTWFYVRRFVVYLRRPEAWGLVVFEVLLVGSAVRLWLKDGAPGVGLLKRSVTGIRRSIVK</sequence>
<protein>
    <submittedName>
        <fullName evidence="2">Membrane-bound metal-dependent hydrolase</fullName>
    </submittedName>
</protein>
<keyword evidence="3" id="KW-1185">Reference proteome</keyword>
<organism evidence="2 3">
    <name type="scientific">Haloferax mucosum ATCC BAA-1512</name>
    <dbReference type="NCBI Taxonomy" id="662479"/>
    <lineage>
        <taxon>Archaea</taxon>
        <taxon>Methanobacteriati</taxon>
        <taxon>Methanobacteriota</taxon>
        <taxon>Stenosarchaea group</taxon>
        <taxon>Halobacteria</taxon>
        <taxon>Halobacteriales</taxon>
        <taxon>Haloferacaceae</taxon>
        <taxon>Haloferax</taxon>
    </lineage>
</organism>
<name>M0IRD4_9EURY</name>
<gene>
    <name evidence="2" type="ORF">C440_02113</name>
</gene>
<dbReference type="Pfam" id="PF04307">
    <property type="entry name" value="YdjM"/>
    <property type="match status" value="1"/>
</dbReference>
<accession>M0IRD4</accession>
<evidence type="ECO:0000256" key="1">
    <source>
        <dbReference type="SAM" id="Phobius"/>
    </source>
</evidence>
<keyword evidence="2" id="KW-0378">Hydrolase</keyword>
<comment type="caution">
    <text evidence="2">The sequence shown here is derived from an EMBL/GenBank/DDBJ whole genome shotgun (WGS) entry which is preliminary data.</text>
</comment>
<proteinExistence type="predicted"/>